<protein>
    <submittedName>
        <fullName evidence="13">Tripartite motif-containing protein 2/3</fullName>
    </submittedName>
</protein>
<keyword evidence="10" id="KW-0175">Coiled coil</keyword>
<dbReference type="Gene3D" id="3.30.40.10">
    <property type="entry name" value="Zinc/RING finger domain, C3HC4 (zinc finger)"/>
    <property type="match status" value="1"/>
</dbReference>
<dbReference type="GO" id="GO:0061630">
    <property type="term" value="F:ubiquitin protein ligase activity"/>
    <property type="evidence" value="ECO:0007669"/>
    <property type="project" value="TreeGrafter"/>
</dbReference>
<comment type="similarity">
    <text evidence="1">Belongs to the TRIM/RBCC family.</text>
</comment>
<dbReference type="AlphaFoldDB" id="A0A131YFM6"/>
<feature type="repeat" description="NHL" evidence="9">
    <location>
        <begin position="505"/>
        <end position="546"/>
    </location>
</feature>
<feature type="repeat" description="NHL" evidence="9">
    <location>
        <begin position="416"/>
        <end position="459"/>
    </location>
</feature>
<dbReference type="PANTHER" id="PTHR25462:SF285">
    <property type="entry name" value="RING-TYPE DOMAIN-CONTAINING PROTEIN"/>
    <property type="match status" value="1"/>
</dbReference>
<dbReference type="InterPro" id="IPR047153">
    <property type="entry name" value="TRIM45/56/19-like"/>
</dbReference>
<feature type="coiled-coil region" evidence="10">
    <location>
        <begin position="174"/>
        <end position="245"/>
    </location>
</feature>
<dbReference type="PROSITE" id="PS00518">
    <property type="entry name" value="ZF_RING_1"/>
    <property type="match status" value="1"/>
</dbReference>
<dbReference type="PROSITE" id="PS51125">
    <property type="entry name" value="NHL"/>
    <property type="match status" value="2"/>
</dbReference>
<evidence type="ECO:0000256" key="7">
    <source>
        <dbReference type="PROSITE-ProRule" id="PRU00024"/>
    </source>
</evidence>
<dbReference type="GO" id="GO:0005654">
    <property type="term" value="C:nucleoplasm"/>
    <property type="evidence" value="ECO:0007669"/>
    <property type="project" value="TreeGrafter"/>
</dbReference>
<feature type="domain" description="B box-type" evidence="12">
    <location>
        <begin position="110"/>
        <end position="148"/>
    </location>
</feature>
<dbReference type="Gene3D" id="2.60.40.10">
    <property type="entry name" value="Immunoglobulins"/>
    <property type="match status" value="1"/>
</dbReference>
<evidence type="ECO:0000256" key="4">
    <source>
        <dbReference type="ARBA" id="ARBA00022737"/>
    </source>
</evidence>
<evidence type="ECO:0000256" key="6">
    <source>
        <dbReference type="ARBA" id="ARBA00022833"/>
    </source>
</evidence>
<dbReference type="PROSITE" id="PS50119">
    <property type="entry name" value="ZF_BBOX"/>
    <property type="match status" value="1"/>
</dbReference>
<dbReference type="PROSITE" id="PS50089">
    <property type="entry name" value="ZF_RING_2"/>
    <property type="match status" value="1"/>
</dbReference>
<accession>A0A131YFM6</accession>
<evidence type="ECO:0000259" key="11">
    <source>
        <dbReference type="PROSITE" id="PS50089"/>
    </source>
</evidence>
<dbReference type="SUPFAM" id="SSF57850">
    <property type="entry name" value="RING/U-box"/>
    <property type="match status" value="1"/>
</dbReference>
<dbReference type="PANTHER" id="PTHR25462">
    <property type="entry name" value="BONUS, ISOFORM C-RELATED"/>
    <property type="match status" value="1"/>
</dbReference>
<dbReference type="SUPFAM" id="SSF81296">
    <property type="entry name" value="E set domains"/>
    <property type="match status" value="1"/>
</dbReference>
<dbReference type="InterPro" id="IPR017868">
    <property type="entry name" value="Filamin/ABP280_repeat-like"/>
</dbReference>
<evidence type="ECO:0000256" key="5">
    <source>
        <dbReference type="ARBA" id="ARBA00022771"/>
    </source>
</evidence>
<keyword evidence="5 7" id="KW-0863">Zinc-finger</keyword>
<evidence type="ECO:0000259" key="12">
    <source>
        <dbReference type="PROSITE" id="PS50119"/>
    </source>
</evidence>
<feature type="domain" description="RING-type" evidence="11">
    <location>
        <begin position="24"/>
        <end position="73"/>
    </location>
</feature>
<keyword evidence="6" id="KW-0862">Zinc</keyword>
<reference evidence="13" key="1">
    <citation type="journal article" date="2016" name="Ticks Tick Borne Dis.">
        <title>De novo assembly and annotation of the salivary gland transcriptome of Rhipicephalus appendiculatus male and female ticks during blood feeding.</title>
        <authorList>
            <person name="de Castro M.H."/>
            <person name="de Klerk D."/>
            <person name="Pienaar R."/>
            <person name="Latif A.A."/>
            <person name="Rees D.J."/>
            <person name="Mans B.J."/>
        </authorList>
    </citation>
    <scope>NUCLEOTIDE SEQUENCE</scope>
    <source>
        <tissue evidence="13">Salivary glands</tissue>
    </source>
</reference>
<dbReference type="InterPro" id="IPR014756">
    <property type="entry name" value="Ig_E-set"/>
</dbReference>
<feature type="repeat" description="Filamin" evidence="8">
    <location>
        <begin position="336"/>
        <end position="409"/>
    </location>
</feature>
<name>A0A131YFM6_RHIAP</name>
<dbReference type="InterPro" id="IPR001298">
    <property type="entry name" value="Filamin/ABP280_rpt"/>
</dbReference>
<evidence type="ECO:0000256" key="1">
    <source>
        <dbReference type="ARBA" id="ARBA00008518"/>
    </source>
</evidence>
<dbReference type="EMBL" id="GEDV01010394">
    <property type="protein sequence ID" value="JAP78163.1"/>
    <property type="molecule type" value="Transcribed_RNA"/>
</dbReference>
<dbReference type="CDD" id="cd16579">
    <property type="entry name" value="RING-HC_PML_C-V"/>
    <property type="match status" value="1"/>
</dbReference>
<dbReference type="SMART" id="SM00557">
    <property type="entry name" value="IG_FLMN"/>
    <property type="match status" value="1"/>
</dbReference>
<dbReference type="SMART" id="SM00184">
    <property type="entry name" value="RING"/>
    <property type="match status" value="1"/>
</dbReference>
<dbReference type="Pfam" id="PF00643">
    <property type="entry name" value="zf-B_box"/>
    <property type="match status" value="1"/>
</dbReference>
<organism evidence="13">
    <name type="scientific">Rhipicephalus appendiculatus</name>
    <name type="common">Brown ear tick</name>
    <dbReference type="NCBI Taxonomy" id="34631"/>
    <lineage>
        <taxon>Eukaryota</taxon>
        <taxon>Metazoa</taxon>
        <taxon>Ecdysozoa</taxon>
        <taxon>Arthropoda</taxon>
        <taxon>Chelicerata</taxon>
        <taxon>Arachnida</taxon>
        <taxon>Acari</taxon>
        <taxon>Parasitiformes</taxon>
        <taxon>Ixodida</taxon>
        <taxon>Ixodoidea</taxon>
        <taxon>Ixodidae</taxon>
        <taxon>Rhipicephalinae</taxon>
        <taxon>Rhipicephalus</taxon>
        <taxon>Rhipicephalus</taxon>
    </lineage>
</organism>
<dbReference type="Pfam" id="PF01436">
    <property type="entry name" value="NHL"/>
    <property type="match status" value="1"/>
</dbReference>
<dbReference type="Gene3D" id="2.120.10.30">
    <property type="entry name" value="TolB, C-terminal domain"/>
    <property type="match status" value="1"/>
</dbReference>
<evidence type="ECO:0000256" key="3">
    <source>
        <dbReference type="ARBA" id="ARBA00022723"/>
    </source>
</evidence>
<dbReference type="InterPro" id="IPR027370">
    <property type="entry name" value="Znf-RING_euk"/>
</dbReference>
<dbReference type="PROSITE" id="PS50194">
    <property type="entry name" value="FILAMIN_REPEAT"/>
    <property type="match status" value="1"/>
</dbReference>
<keyword evidence="2" id="KW-0597">Phosphoprotein</keyword>
<dbReference type="InterPro" id="IPR013083">
    <property type="entry name" value="Znf_RING/FYVE/PHD"/>
</dbReference>
<sequence length="681" mass="74478">MTSSTLVETVSLNYEDFSENFLTCSTCLCTYDGQERSPKLLSCSHTVCRSCLERLAAAARSQHEGTLRCPICREAVPLPEPGVGALPPSFLVNQLLDLVASRRREVVPKCALHPAGPELLFCEACDQVFCSTCLGPAHADSSHTVVPFSIAVKRMSEILLYKSQLCLSKLDAAAEAVSAEITRLDAAAEEVTDQIEASFREIQDLLEQRRKSLLATLQALWDRKKEALEEQLNQIQNERSQLEQECCTTDSQLDVRNLTKKIADLDVKMGSLDHLAEPRENCYLHFDCAYNSALDDIAQALRVFGKLETSRTFPPLCTISVKDCPAYVKARALLRTYDCDGRPQTVGGDPVTVALVACNEDQEQLDVQVIDRGTGEYTVTFQVPRVARYRLAVSVLGRPLQGSPFEFAATDNIDPEAVFGRRSDGTDGFHQPVAVVYGPEGLLYVLDTGNCRIKVLTPELRFVRHLTGVGTEERGGTGLAISPSANTLVTCNWRTRTITEFTADGTIIRTFTHVDLLEPTALAVNSRGDVFVVDSGKRCIFVFNQDGTLVKKVEGKVLALPTNFNPSAVAVSADDNVLVVDSTIHVLDSQGNRLSTMFAEGKGKGRFGGICVDAQGMVLATRSDRSKNNVLLFDRVGGQLTYTIESRGSRLGRPLGIAALPDGHAVVVDLGNDCIKKYRYK</sequence>
<dbReference type="SUPFAM" id="SSF57845">
    <property type="entry name" value="B-box zinc-binding domain"/>
    <property type="match status" value="1"/>
</dbReference>
<keyword evidence="4" id="KW-0677">Repeat</keyword>
<dbReference type="SUPFAM" id="SSF63829">
    <property type="entry name" value="Calcium-dependent phosphotriesterase"/>
    <property type="match status" value="1"/>
</dbReference>
<proteinExistence type="inferred from homology"/>
<evidence type="ECO:0000256" key="9">
    <source>
        <dbReference type="PROSITE-ProRule" id="PRU00504"/>
    </source>
</evidence>
<evidence type="ECO:0000256" key="8">
    <source>
        <dbReference type="PROSITE-ProRule" id="PRU00087"/>
    </source>
</evidence>
<evidence type="ECO:0000256" key="2">
    <source>
        <dbReference type="ARBA" id="ARBA00022553"/>
    </source>
</evidence>
<dbReference type="InterPro" id="IPR013783">
    <property type="entry name" value="Ig-like_fold"/>
</dbReference>
<keyword evidence="3" id="KW-0479">Metal-binding</keyword>
<dbReference type="Pfam" id="PF13445">
    <property type="entry name" value="zf-RING_UBOX"/>
    <property type="match status" value="1"/>
</dbReference>
<dbReference type="InterPro" id="IPR001841">
    <property type="entry name" value="Znf_RING"/>
</dbReference>
<evidence type="ECO:0000313" key="13">
    <source>
        <dbReference type="EMBL" id="JAP78163.1"/>
    </source>
</evidence>
<dbReference type="InterPro" id="IPR000315">
    <property type="entry name" value="Znf_B-box"/>
</dbReference>
<dbReference type="Pfam" id="PF00630">
    <property type="entry name" value="Filamin"/>
    <property type="match status" value="1"/>
</dbReference>
<dbReference type="Gene3D" id="3.30.160.60">
    <property type="entry name" value="Classic Zinc Finger"/>
    <property type="match status" value="1"/>
</dbReference>
<dbReference type="InterPro" id="IPR001258">
    <property type="entry name" value="NHL_repeat"/>
</dbReference>
<evidence type="ECO:0000256" key="10">
    <source>
        <dbReference type="SAM" id="Coils"/>
    </source>
</evidence>
<dbReference type="InterPro" id="IPR017907">
    <property type="entry name" value="Znf_RING_CS"/>
</dbReference>
<dbReference type="CDD" id="cd19756">
    <property type="entry name" value="Bbox2"/>
    <property type="match status" value="1"/>
</dbReference>
<dbReference type="GO" id="GO:0008270">
    <property type="term" value="F:zinc ion binding"/>
    <property type="evidence" value="ECO:0007669"/>
    <property type="project" value="UniProtKB-KW"/>
</dbReference>
<dbReference type="InterPro" id="IPR011042">
    <property type="entry name" value="6-blade_b-propeller_TolB-like"/>
</dbReference>